<dbReference type="PANTHER" id="PTHR34990">
    <property type="entry name" value="UDP-2,3-DIACYLGLUCOSAMINE HYDROLASE-RELATED"/>
    <property type="match status" value="1"/>
</dbReference>
<evidence type="ECO:0000256" key="3">
    <source>
        <dbReference type="ARBA" id="ARBA00022723"/>
    </source>
</evidence>
<keyword evidence="1" id="KW-1003">Cell membrane</keyword>
<keyword evidence="8" id="KW-1185">Reference proteome</keyword>
<evidence type="ECO:0000259" key="6">
    <source>
        <dbReference type="Pfam" id="PF00149"/>
    </source>
</evidence>
<accession>A0ABR8PZ37</accession>
<evidence type="ECO:0000256" key="1">
    <source>
        <dbReference type="ARBA" id="ARBA00022475"/>
    </source>
</evidence>
<gene>
    <name evidence="7" type="ORF">H9661_18955</name>
</gene>
<dbReference type="Gene3D" id="3.60.21.10">
    <property type="match status" value="1"/>
</dbReference>
<evidence type="ECO:0000256" key="2">
    <source>
        <dbReference type="ARBA" id="ARBA00022519"/>
    </source>
</evidence>
<evidence type="ECO:0000313" key="7">
    <source>
        <dbReference type="EMBL" id="MBD7913435.1"/>
    </source>
</evidence>
<keyword evidence="4" id="KW-0472">Membrane</keyword>
<keyword evidence="2" id="KW-0997">Cell inner membrane</keyword>
<organism evidence="7 8">
    <name type="scientific">Clostridium cibarium</name>
    <dbReference type="NCBI Taxonomy" id="2762247"/>
    <lineage>
        <taxon>Bacteria</taxon>
        <taxon>Bacillati</taxon>
        <taxon>Bacillota</taxon>
        <taxon>Clostridia</taxon>
        <taxon>Eubacteriales</taxon>
        <taxon>Clostridiaceae</taxon>
        <taxon>Clostridium</taxon>
    </lineage>
</organism>
<dbReference type="EMBL" id="JACSRA010000050">
    <property type="protein sequence ID" value="MBD7913435.1"/>
    <property type="molecule type" value="Genomic_DNA"/>
</dbReference>
<reference evidence="7 8" key="1">
    <citation type="submission" date="2020-08" db="EMBL/GenBank/DDBJ databases">
        <title>A Genomic Blueprint of the Chicken Gut Microbiome.</title>
        <authorList>
            <person name="Gilroy R."/>
            <person name="Ravi A."/>
            <person name="Getino M."/>
            <person name="Pursley I."/>
            <person name="Horton D.L."/>
            <person name="Alikhan N.-F."/>
            <person name="Baker D."/>
            <person name="Gharbi K."/>
            <person name="Hall N."/>
            <person name="Watson M."/>
            <person name="Adriaenssens E.M."/>
            <person name="Foster-Nyarko E."/>
            <person name="Jarju S."/>
            <person name="Secka A."/>
            <person name="Antonio M."/>
            <person name="Oren A."/>
            <person name="Chaudhuri R."/>
            <person name="La Ragione R.M."/>
            <person name="Hildebrand F."/>
            <person name="Pallen M.J."/>
        </authorList>
    </citation>
    <scope>NUCLEOTIDE SEQUENCE [LARGE SCALE GENOMIC DNA]</scope>
    <source>
        <strain evidence="7 8">Sa3CVN1</strain>
    </source>
</reference>
<dbReference type="Proteomes" id="UP000627781">
    <property type="component" value="Unassembled WGS sequence"/>
</dbReference>
<dbReference type="InterPro" id="IPR043461">
    <property type="entry name" value="LpxH-like"/>
</dbReference>
<comment type="caution">
    <text evidence="7">The sequence shown here is derived from an EMBL/GenBank/DDBJ whole genome shotgun (WGS) entry which is preliminary data.</text>
</comment>
<protein>
    <submittedName>
        <fullName evidence="7">Metallophosphoesterase family protein</fullName>
    </submittedName>
</protein>
<sequence>MSLLEHISEVYESADEVLFDNSSKIILMSDCHRGNGSWGDDFSKNQNLYFAALTHYYKEDFTYIELGDGDELWENSDMSEIIHAHSDIFWLLRKFYRRGRLYFIYGNHDIVKQSDEFVKDNLYKYFDEREKKNFSLFDNIKIGEGLILKHKFTEDKIFLIHGHQGNYRNYRLWKLNRFLVRFFWKPLNLFGFNDPTSPAKNYAKKEVVEKRLVQWVKKEKHMLIAGHTHKPIFPEVGEAPYFNDGSCVHPRCITGIEIEHGEIVLIKWSMKTKDDGTLYIGKDIIAGPTKIREYFK</sequence>
<evidence type="ECO:0000313" key="8">
    <source>
        <dbReference type="Proteomes" id="UP000627781"/>
    </source>
</evidence>
<evidence type="ECO:0000256" key="4">
    <source>
        <dbReference type="ARBA" id="ARBA00023136"/>
    </source>
</evidence>
<dbReference type="PANTHER" id="PTHR34990:SF2">
    <property type="entry name" value="BLL8164 PROTEIN"/>
    <property type="match status" value="1"/>
</dbReference>
<name>A0ABR8PZ37_9CLOT</name>
<dbReference type="InterPro" id="IPR004843">
    <property type="entry name" value="Calcineurin-like_PHP"/>
</dbReference>
<dbReference type="SUPFAM" id="SSF56300">
    <property type="entry name" value="Metallo-dependent phosphatases"/>
    <property type="match status" value="1"/>
</dbReference>
<keyword evidence="3" id="KW-0479">Metal-binding</keyword>
<dbReference type="Pfam" id="PF00149">
    <property type="entry name" value="Metallophos"/>
    <property type="match status" value="1"/>
</dbReference>
<dbReference type="InterPro" id="IPR029052">
    <property type="entry name" value="Metallo-depent_PP-like"/>
</dbReference>
<keyword evidence="5" id="KW-0464">Manganese</keyword>
<proteinExistence type="predicted"/>
<feature type="domain" description="Calcineurin-like phosphoesterase" evidence="6">
    <location>
        <begin position="24"/>
        <end position="231"/>
    </location>
</feature>
<evidence type="ECO:0000256" key="5">
    <source>
        <dbReference type="ARBA" id="ARBA00023211"/>
    </source>
</evidence>
<dbReference type="RefSeq" id="WP_191770338.1">
    <property type="nucleotide sequence ID" value="NZ_JACSRA010000050.1"/>
</dbReference>